<dbReference type="AlphaFoldDB" id="A0A9X9LHG1"/>
<accession>A0A9X9LHG1</accession>
<proteinExistence type="predicted"/>
<reference evidence="2 3" key="1">
    <citation type="submission" date="2018-10" db="EMBL/GenBank/DDBJ databases">
        <authorList>
            <person name="Ekblom R."/>
            <person name="Jareborg N."/>
        </authorList>
    </citation>
    <scope>NUCLEOTIDE SEQUENCE [LARGE SCALE GENOMIC DNA]</scope>
    <source>
        <tissue evidence="2">Muscle</tissue>
    </source>
</reference>
<sequence length="157" mass="17024">RQCGPEPRRGPEARPDLGAATRPEGVADLKKLAWSSHPPCELTVSSGLQKWKMELMDVKYTAPGHSAATQARSQVFDVCLARQGPLEGNAPVFFPQCLPTESLPKGGPRDQEAPRRWRSGCPPLPPERCLLGLSANSTPRALITSTRFVTPLPCGCR</sequence>
<evidence type="ECO:0000313" key="2">
    <source>
        <dbReference type="EMBL" id="VCW68332.1"/>
    </source>
</evidence>
<keyword evidence="3" id="KW-1185">Reference proteome</keyword>
<feature type="compositionally biased region" description="Basic and acidic residues" evidence="1">
    <location>
        <begin position="1"/>
        <end position="15"/>
    </location>
</feature>
<dbReference type="Proteomes" id="UP000269945">
    <property type="component" value="Unassembled WGS sequence"/>
</dbReference>
<organism evidence="2 3">
    <name type="scientific">Gulo gulo</name>
    <name type="common">Wolverine</name>
    <name type="synonym">Gluton</name>
    <dbReference type="NCBI Taxonomy" id="48420"/>
    <lineage>
        <taxon>Eukaryota</taxon>
        <taxon>Metazoa</taxon>
        <taxon>Chordata</taxon>
        <taxon>Craniata</taxon>
        <taxon>Vertebrata</taxon>
        <taxon>Euteleostomi</taxon>
        <taxon>Mammalia</taxon>
        <taxon>Eutheria</taxon>
        <taxon>Laurasiatheria</taxon>
        <taxon>Carnivora</taxon>
        <taxon>Caniformia</taxon>
        <taxon>Musteloidea</taxon>
        <taxon>Mustelidae</taxon>
        <taxon>Guloninae</taxon>
        <taxon>Gulo</taxon>
    </lineage>
</organism>
<dbReference type="EMBL" id="CYRY02003744">
    <property type="protein sequence ID" value="VCW68332.1"/>
    <property type="molecule type" value="Genomic_DNA"/>
</dbReference>
<protein>
    <submittedName>
        <fullName evidence="2">Uncharacterized protein</fullName>
    </submittedName>
</protein>
<evidence type="ECO:0000256" key="1">
    <source>
        <dbReference type="SAM" id="MobiDB-lite"/>
    </source>
</evidence>
<feature type="non-terminal residue" evidence="2">
    <location>
        <position position="1"/>
    </location>
</feature>
<name>A0A9X9LHG1_GULGU</name>
<feature type="region of interest" description="Disordered" evidence="1">
    <location>
        <begin position="1"/>
        <end position="22"/>
    </location>
</feature>
<evidence type="ECO:0000313" key="3">
    <source>
        <dbReference type="Proteomes" id="UP000269945"/>
    </source>
</evidence>
<gene>
    <name evidence="2" type="ORF">BN2614_LOCUS1</name>
</gene>
<comment type="caution">
    <text evidence="2">The sequence shown here is derived from an EMBL/GenBank/DDBJ whole genome shotgun (WGS) entry which is preliminary data.</text>
</comment>